<feature type="transmembrane region" description="Helical" evidence="10">
    <location>
        <begin position="36"/>
        <end position="52"/>
    </location>
</feature>
<keyword evidence="3" id="KW-0813">Transport</keyword>
<dbReference type="PANTHER" id="PTHR33909">
    <property type="entry name" value="SEC TRANSLOCON ACCESSORY COMPLEX SUBUNIT YAJC"/>
    <property type="match status" value="1"/>
</dbReference>
<evidence type="ECO:0000313" key="11">
    <source>
        <dbReference type="EMBL" id="RNL64135.1"/>
    </source>
</evidence>
<dbReference type="OrthoDB" id="3711957at2"/>
<dbReference type="AlphaFoldDB" id="A0A3N0CL03"/>
<keyword evidence="5 10" id="KW-0812">Transmembrane</keyword>
<organism evidence="11 12">
    <name type="scientific">Nocardioides marmoriginsengisoli</name>
    <dbReference type="NCBI Taxonomy" id="661483"/>
    <lineage>
        <taxon>Bacteria</taxon>
        <taxon>Bacillati</taxon>
        <taxon>Actinomycetota</taxon>
        <taxon>Actinomycetes</taxon>
        <taxon>Propionibacteriales</taxon>
        <taxon>Nocardioidaceae</taxon>
        <taxon>Nocardioides</taxon>
    </lineage>
</organism>
<keyword evidence="12" id="KW-1185">Reference proteome</keyword>
<keyword evidence="4" id="KW-1003">Cell membrane</keyword>
<dbReference type="PANTHER" id="PTHR33909:SF1">
    <property type="entry name" value="SEC TRANSLOCON ACCESSORY COMPLEX SUBUNIT YAJC"/>
    <property type="match status" value="1"/>
</dbReference>
<accession>A0A3N0CL03</accession>
<evidence type="ECO:0000256" key="3">
    <source>
        <dbReference type="ARBA" id="ARBA00022448"/>
    </source>
</evidence>
<dbReference type="SMART" id="SM01323">
    <property type="entry name" value="YajC"/>
    <property type="match status" value="1"/>
</dbReference>
<dbReference type="Proteomes" id="UP000267128">
    <property type="component" value="Unassembled WGS sequence"/>
</dbReference>
<keyword evidence="8" id="KW-0811">Translocation</keyword>
<protein>
    <submittedName>
        <fullName evidence="11">Preprotein translocase subunit YajC</fullName>
    </submittedName>
</protein>
<sequence>MLPVTLPRRGAPLCWRALLPKHLNPTPRVLPVPPELQIVLYLVALVGLWFLLTRSTRASQRRVAALQAEIEIGDEVILSAGIFGTVRSLDGDKVQLEIAEGTVITVARQVVVRRAPDAEAPTTDEHDPED</sequence>
<reference evidence="11 12" key="1">
    <citation type="submission" date="2018-11" db="EMBL/GenBank/DDBJ databases">
        <authorList>
            <person name="Li F."/>
        </authorList>
    </citation>
    <scope>NUCLEOTIDE SEQUENCE [LARGE SCALE GENOMIC DNA]</scope>
    <source>
        <strain evidence="11 12">Gsoil 097</strain>
    </source>
</reference>
<evidence type="ECO:0000256" key="6">
    <source>
        <dbReference type="ARBA" id="ARBA00022927"/>
    </source>
</evidence>
<evidence type="ECO:0000256" key="10">
    <source>
        <dbReference type="SAM" id="Phobius"/>
    </source>
</evidence>
<gene>
    <name evidence="11" type="primary">yajC</name>
    <name evidence="11" type="ORF">EFK50_06245</name>
</gene>
<keyword evidence="9 10" id="KW-0472">Membrane</keyword>
<evidence type="ECO:0000256" key="1">
    <source>
        <dbReference type="ARBA" id="ARBA00004162"/>
    </source>
</evidence>
<evidence type="ECO:0000256" key="4">
    <source>
        <dbReference type="ARBA" id="ARBA00022475"/>
    </source>
</evidence>
<evidence type="ECO:0000256" key="7">
    <source>
        <dbReference type="ARBA" id="ARBA00022989"/>
    </source>
</evidence>
<evidence type="ECO:0000256" key="5">
    <source>
        <dbReference type="ARBA" id="ARBA00022692"/>
    </source>
</evidence>
<keyword evidence="6" id="KW-0653">Protein transport</keyword>
<dbReference type="NCBIfam" id="TIGR00739">
    <property type="entry name" value="yajC"/>
    <property type="match status" value="1"/>
</dbReference>
<keyword evidence="7 10" id="KW-1133">Transmembrane helix</keyword>
<proteinExistence type="inferred from homology"/>
<evidence type="ECO:0000256" key="9">
    <source>
        <dbReference type="ARBA" id="ARBA00023136"/>
    </source>
</evidence>
<name>A0A3N0CL03_9ACTN</name>
<comment type="caution">
    <text evidence="11">The sequence shown here is derived from an EMBL/GenBank/DDBJ whole genome shotgun (WGS) entry which is preliminary data.</text>
</comment>
<dbReference type="EMBL" id="RJSE01000005">
    <property type="protein sequence ID" value="RNL64135.1"/>
    <property type="molecule type" value="Genomic_DNA"/>
</dbReference>
<dbReference type="InterPro" id="IPR003849">
    <property type="entry name" value="Preprotein_translocase_YajC"/>
</dbReference>
<evidence type="ECO:0000313" key="12">
    <source>
        <dbReference type="Proteomes" id="UP000267128"/>
    </source>
</evidence>
<dbReference type="Pfam" id="PF02699">
    <property type="entry name" value="YajC"/>
    <property type="match status" value="1"/>
</dbReference>
<dbReference type="GO" id="GO:0005886">
    <property type="term" value="C:plasma membrane"/>
    <property type="evidence" value="ECO:0007669"/>
    <property type="project" value="UniProtKB-SubCell"/>
</dbReference>
<comment type="subcellular location">
    <subcellularLocation>
        <location evidence="1">Cell membrane</location>
        <topology evidence="1">Single-pass membrane protein</topology>
    </subcellularLocation>
</comment>
<evidence type="ECO:0000256" key="2">
    <source>
        <dbReference type="ARBA" id="ARBA00006742"/>
    </source>
</evidence>
<evidence type="ECO:0000256" key="8">
    <source>
        <dbReference type="ARBA" id="ARBA00023010"/>
    </source>
</evidence>
<dbReference type="GO" id="GO:0015031">
    <property type="term" value="P:protein transport"/>
    <property type="evidence" value="ECO:0007669"/>
    <property type="project" value="UniProtKB-KW"/>
</dbReference>
<comment type="similarity">
    <text evidence="2">Belongs to the YajC family.</text>
</comment>